<dbReference type="PROSITE" id="PS50176">
    <property type="entry name" value="ARM_REPEAT"/>
    <property type="match status" value="1"/>
</dbReference>
<dbReference type="SUPFAM" id="SSF48371">
    <property type="entry name" value="ARM repeat"/>
    <property type="match status" value="1"/>
</dbReference>
<dbReference type="InterPro" id="IPR000225">
    <property type="entry name" value="Armadillo"/>
</dbReference>
<dbReference type="PANTHER" id="PTHR12697:SF5">
    <property type="entry name" value="DEOXYHYPUSINE HYDROXYLASE"/>
    <property type="match status" value="1"/>
</dbReference>
<evidence type="ECO:0008006" key="4">
    <source>
        <dbReference type="Google" id="ProtNLM"/>
    </source>
</evidence>
<evidence type="ECO:0000313" key="3">
    <source>
        <dbReference type="Proteomes" id="UP000464178"/>
    </source>
</evidence>
<feature type="chain" id="PRO_5026907054" description="HEAT repeat domain-containing protein" evidence="1">
    <location>
        <begin position="27"/>
        <end position="599"/>
    </location>
</feature>
<dbReference type="Pfam" id="PF03130">
    <property type="entry name" value="HEAT_PBS"/>
    <property type="match status" value="1"/>
</dbReference>
<feature type="signal peptide" evidence="1">
    <location>
        <begin position="1"/>
        <end position="26"/>
    </location>
</feature>
<dbReference type="Gene3D" id="1.25.10.10">
    <property type="entry name" value="Leucine-rich Repeat Variant"/>
    <property type="match status" value="3"/>
</dbReference>
<evidence type="ECO:0000256" key="1">
    <source>
        <dbReference type="SAM" id="SignalP"/>
    </source>
</evidence>
<dbReference type="RefSeq" id="WP_162671695.1">
    <property type="nucleotide sequence ID" value="NZ_LR593886.1"/>
</dbReference>
<dbReference type="EMBL" id="LR593886">
    <property type="protein sequence ID" value="VTR98776.1"/>
    <property type="molecule type" value="Genomic_DNA"/>
</dbReference>
<dbReference type="GO" id="GO:0016491">
    <property type="term" value="F:oxidoreductase activity"/>
    <property type="evidence" value="ECO:0007669"/>
    <property type="project" value="TreeGrafter"/>
</dbReference>
<keyword evidence="1" id="KW-0732">Signal</keyword>
<evidence type="ECO:0000313" key="2">
    <source>
        <dbReference type="EMBL" id="VTR98776.1"/>
    </source>
</evidence>
<dbReference type="InterPro" id="IPR016024">
    <property type="entry name" value="ARM-type_fold"/>
</dbReference>
<dbReference type="GO" id="GO:0016829">
    <property type="term" value="F:lyase activity"/>
    <property type="evidence" value="ECO:0007669"/>
    <property type="project" value="UniProtKB-KW"/>
</dbReference>
<dbReference type="Pfam" id="PF13646">
    <property type="entry name" value="HEAT_2"/>
    <property type="match status" value="2"/>
</dbReference>
<dbReference type="InterPro" id="IPR004155">
    <property type="entry name" value="PBS_lyase_HEAT"/>
</dbReference>
<organism evidence="2 3">
    <name type="scientific">Gemmata massiliana</name>
    <dbReference type="NCBI Taxonomy" id="1210884"/>
    <lineage>
        <taxon>Bacteria</taxon>
        <taxon>Pseudomonadati</taxon>
        <taxon>Planctomycetota</taxon>
        <taxon>Planctomycetia</taxon>
        <taxon>Gemmatales</taxon>
        <taxon>Gemmataceae</taxon>
        <taxon>Gemmata</taxon>
    </lineage>
</organism>
<gene>
    <name evidence="2" type="ORF">SOIL9_01620</name>
</gene>
<name>A0A6P2DC04_9BACT</name>
<dbReference type="AlphaFoldDB" id="A0A6P2DC04"/>
<dbReference type="PANTHER" id="PTHR12697">
    <property type="entry name" value="PBS LYASE HEAT-LIKE PROTEIN"/>
    <property type="match status" value="1"/>
</dbReference>
<dbReference type="KEGG" id="gms:SOIL9_01620"/>
<reference evidence="2 3" key="1">
    <citation type="submission" date="2019-05" db="EMBL/GenBank/DDBJ databases">
        <authorList>
            <consortium name="Science for Life Laboratories"/>
        </authorList>
    </citation>
    <scope>NUCLEOTIDE SEQUENCE [LARGE SCALE GENOMIC DNA]</scope>
    <source>
        <strain evidence="2">Soil9</strain>
    </source>
</reference>
<dbReference type="Proteomes" id="UP000464178">
    <property type="component" value="Chromosome"/>
</dbReference>
<accession>A0A6P2DC04</accession>
<dbReference type="InterPro" id="IPR011989">
    <property type="entry name" value="ARM-like"/>
</dbReference>
<dbReference type="SMART" id="SM00567">
    <property type="entry name" value="EZ_HEAT"/>
    <property type="match status" value="7"/>
</dbReference>
<sequence>MPRITTNRSLALVLAVLASATGTARGEDLDSVMFRDPEVPVAKVVKVYPKDLIPLWSTALERPDRESPGQAALAIATAHEGGMTGLAVTVPALIRLLERPDPYPTVVSSAVRALVALDARDAAPAFLQLAKTGDPDVRETVELALARWDHKPARDLWIERIGQPAPHGRSTLLAARCLGTVRDERAATRLRELALATDTLSPLRLAAARALSEIRRSGSEADAAQLAGDATPRGVIGRLVGAALLRRHEGDETIRLLQKLTQDKEPAVAALAVVRLSELGTKHVLPVLTAVLASPDAEVRARGVEAMFRNPSDDHVRGLARVFNDPHPDVRVRARKCLRELADTPRRELVIEHGVAALSGNWRGQEQAAILLGQLVHKPVSGRLVELLKSSRPEVFVAAAWGLRQLAVPETLPEALEYVRKRHAEILKQGTNLNVLGTPSDALDQQLSHLIQFFGQARYLKADAELRAIAPRILKPGIPPGFTPVGPLARTAAIWALGLFHEGKPDDQLITMIEGRLTGDGMFGRDDERVRRMSALALGRMGAKQSLEALRSNSEDKTPSTSTVPNACRWALNRLTGEPIPPPGTIESVQRDWFLVPLK</sequence>
<proteinExistence type="predicted"/>
<keyword evidence="2" id="KW-0456">Lyase</keyword>
<keyword evidence="3" id="KW-1185">Reference proteome</keyword>
<protein>
    <recommendedName>
        <fullName evidence="4">HEAT repeat domain-containing protein</fullName>
    </recommendedName>
</protein>